<evidence type="ECO:0008006" key="3">
    <source>
        <dbReference type="Google" id="ProtNLM"/>
    </source>
</evidence>
<name>A0A4Y7PLG2_9AGAM</name>
<keyword evidence="2" id="KW-1185">Reference proteome</keyword>
<accession>A0A4Y7PLG2</accession>
<dbReference type="OrthoDB" id="1734943at2759"/>
<reference evidence="1 2" key="1">
    <citation type="submission" date="2018-06" db="EMBL/GenBank/DDBJ databases">
        <title>A transcriptomic atlas of mushroom development highlights an independent origin of complex multicellularity.</title>
        <authorList>
            <consortium name="DOE Joint Genome Institute"/>
            <person name="Krizsan K."/>
            <person name="Almasi E."/>
            <person name="Merenyi Z."/>
            <person name="Sahu N."/>
            <person name="Viragh M."/>
            <person name="Koszo T."/>
            <person name="Mondo S."/>
            <person name="Kiss B."/>
            <person name="Balint B."/>
            <person name="Kues U."/>
            <person name="Barry K."/>
            <person name="Hegedus J.C."/>
            <person name="Henrissat B."/>
            <person name="Johnson J."/>
            <person name="Lipzen A."/>
            <person name="Ohm R."/>
            <person name="Nagy I."/>
            <person name="Pangilinan J."/>
            <person name="Yan J."/>
            <person name="Xiong Y."/>
            <person name="Grigoriev I.V."/>
            <person name="Hibbett D.S."/>
            <person name="Nagy L.G."/>
        </authorList>
    </citation>
    <scope>NUCLEOTIDE SEQUENCE [LARGE SCALE GENOMIC DNA]</scope>
    <source>
        <strain evidence="1 2">SZMC22713</strain>
    </source>
</reference>
<protein>
    <recommendedName>
        <fullName evidence="3">Ribosomal protein L5 N-terminal domain-containing protein</fullName>
    </recommendedName>
</protein>
<dbReference type="Gene3D" id="3.30.1440.10">
    <property type="match status" value="1"/>
</dbReference>
<evidence type="ECO:0000313" key="1">
    <source>
        <dbReference type="EMBL" id="TDL16294.1"/>
    </source>
</evidence>
<evidence type="ECO:0000313" key="2">
    <source>
        <dbReference type="Proteomes" id="UP000294933"/>
    </source>
</evidence>
<dbReference type="SUPFAM" id="SSF55282">
    <property type="entry name" value="RL5-like"/>
    <property type="match status" value="1"/>
</dbReference>
<proteinExistence type="predicted"/>
<dbReference type="Proteomes" id="UP000294933">
    <property type="component" value="Unassembled WGS sequence"/>
</dbReference>
<dbReference type="InterPro" id="IPR022803">
    <property type="entry name" value="Ribosomal_uL5_dom_sf"/>
</dbReference>
<sequence>MTDLRIDKLVINISVGESGDRLTRASKVLKQLTANHLSAQQHCAHIRHPAQREDHRTHYRPRVTVLYHNQAPRTSPIANISFFKHPNTCSTLRAPSASGATKDRRARHHPRRGVRIDDSDAQAYFFPSSHKHSSTAIRMLFKYPSIDSVLCIPPATPFLIAYNISCTLQSPTDPHGL</sequence>
<dbReference type="AlphaFoldDB" id="A0A4Y7PLG2"/>
<dbReference type="VEuPathDB" id="FungiDB:BD410DRAFT_795493"/>
<feature type="non-terminal residue" evidence="1">
    <location>
        <position position="177"/>
    </location>
</feature>
<organism evidence="1 2">
    <name type="scientific">Rickenella mellea</name>
    <dbReference type="NCBI Taxonomy" id="50990"/>
    <lineage>
        <taxon>Eukaryota</taxon>
        <taxon>Fungi</taxon>
        <taxon>Dikarya</taxon>
        <taxon>Basidiomycota</taxon>
        <taxon>Agaricomycotina</taxon>
        <taxon>Agaricomycetes</taxon>
        <taxon>Hymenochaetales</taxon>
        <taxon>Rickenellaceae</taxon>
        <taxon>Rickenella</taxon>
    </lineage>
</organism>
<gene>
    <name evidence="1" type="ORF">BD410DRAFT_795493</name>
</gene>
<dbReference type="EMBL" id="ML170246">
    <property type="protein sequence ID" value="TDL16294.1"/>
    <property type="molecule type" value="Genomic_DNA"/>
</dbReference>
<dbReference type="STRING" id="50990.A0A4Y7PLG2"/>